<organism evidence="1 2">
    <name type="scientific">Dallia pectoralis</name>
    <name type="common">Alaska blackfish</name>
    <dbReference type="NCBI Taxonomy" id="75939"/>
    <lineage>
        <taxon>Eukaryota</taxon>
        <taxon>Metazoa</taxon>
        <taxon>Chordata</taxon>
        <taxon>Craniata</taxon>
        <taxon>Vertebrata</taxon>
        <taxon>Euteleostomi</taxon>
        <taxon>Actinopterygii</taxon>
        <taxon>Neopterygii</taxon>
        <taxon>Teleostei</taxon>
        <taxon>Protacanthopterygii</taxon>
        <taxon>Esociformes</taxon>
        <taxon>Umbridae</taxon>
        <taxon>Dallia</taxon>
    </lineage>
</organism>
<comment type="caution">
    <text evidence="1">The sequence shown here is derived from an EMBL/GenBank/DDBJ whole genome shotgun (WGS) entry which is preliminary data.</text>
</comment>
<keyword evidence="2" id="KW-1185">Reference proteome</keyword>
<name>A0ACC2FMX6_DALPE</name>
<reference evidence="1" key="1">
    <citation type="submission" date="2021-05" db="EMBL/GenBank/DDBJ databases">
        <authorList>
            <person name="Pan Q."/>
            <person name="Jouanno E."/>
            <person name="Zahm M."/>
            <person name="Klopp C."/>
            <person name="Cabau C."/>
            <person name="Louis A."/>
            <person name="Berthelot C."/>
            <person name="Parey E."/>
            <person name="Roest Crollius H."/>
            <person name="Montfort J."/>
            <person name="Robinson-Rechavi M."/>
            <person name="Bouchez O."/>
            <person name="Lampietro C."/>
            <person name="Lopez Roques C."/>
            <person name="Donnadieu C."/>
            <person name="Postlethwait J."/>
            <person name="Bobe J."/>
            <person name="Dillon D."/>
            <person name="Chandos A."/>
            <person name="von Hippel F."/>
            <person name="Guiguen Y."/>
        </authorList>
    </citation>
    <scope>NUCLEOTIDE SEQUENCE</scope>
    <source>
        <strain evidence="1">YG-Jan2019</strain>
    </source>
</reference>
<proteinExistence type="predicted"/>
<dbReference type="Proteomes" id="UP001157502">
    <property type="component" value="Chromosome 25"/>
</dbReference>
<protein>
    <submittedName>
        <fullName evidence="1">Uncharacterized protein</fullName>
    </submittedName>
</protein>
<accession>A0ACC2FMX6</accession>
<evidence type="ECO:0000313" key="2">
    <source>
        <dbReference type="Proteomes" id="UP001157502"/>
    </source>
</evidence>
<dbReference type="EMBL" id="CM055752">
    <property type="protein sequence ID" value="KAJ7992658.1"/>
    <property type="molecule type" value="Genomic_DNA"/>
</dbReference>
<sequence length="122" mass="13694">MTFLVWRVLAQTSPWSAHGRPSETWSSAIWLNMGSSKSAASCLPFTSQLSTFNPFLSPNLVRPDEVNGRPPTVVWSPCAVHVSTVVRHVGQICWSDMLDRWNCLLLSYNTISLNFIQDIQCP</sequence>
<gene>
    <name evidence="1" type="ORF">DPEC_G00280960</name>
</gene>
<evidence type="ECO:0000313" key="1">
    <source>
        <dbReference type="EMBL" id="KAJ7992658.1"/>
    </source>
</evidence>